<dbReference type="PANTHER" id="PTHR36216:SF1">
    <property type="entry name" value="HTH ARSR-TYPE DOMAIN-CONTAINING PROTEIN"/>
    <property type="match status" value="1"/>
</dbReference>
<accession>A0A1F6V2V1</accession>
<organism evidence="3 4">
    <name type="scientific">Candidatus Nomurabacteria bacterium RIFCSPHIGHO2_01_FULL_39_10</name>
    <dbReference type="NCBI Taxonomy" id="1801733"/>
    <lineage>
        <taxon>Bacteria</taxon>
        <taxon>Candidatus Nomuraibacteriota</taxon>
    </lineage>
</organism>
<gene>
    <name evidence="3" type="ORF">A2642_00520</name>
</gene>
<dbReference type="SUPFAM" id="SSF46785">
    <property type="entry name" value="Winged helix' DNA-binding domain"/>
    <property type="match status" value="2"/>
</dbReference>
<dbReference type="PANTHER" id="PTHR36216">
    <property type="entry name" value="TRANSCRIPTIONAL REGULATOR, TRMB"/>
    <property type="match status" value="1"/>
</dbReference>
<evidence type="ECO:0000259" key="2">
    <source>
        <dbReference type="Pfam" id="PF24266"/>
    </source>
</evidence>
<dbReference type="InterPro" id="IPR036388">
    <property type="entry name" value="WH-like_DNA-bd_sf"/>
</dbReference>
<feature type="domain" description="HVO-0163 N-terminal HTH" evidence="2">
    <location>
        <begin position="16"/>
        <end position="84"/>
    </location>
</feature>
<dbReference type="Pfam" id="PF01022">
    <property type="entry name" value="HTH_5"/>
    <property type="match status" value="1"/>
</dbReference>
<evidence type="ECO:0000259" key="1">
    <source>
        <dbReference type="Pfam" id="PF01022"/>
    </source>
</evidence>
<name>A0A1F6V2V1_9BACT</name>
<dbReference type="InterPro" id="IPR001845">
    <property type="entry name" value="HTH_ArsR_DNA-bd_dom"/>
</dbReference>
<dbReference type="EMBL" id="MFTJ01000060">
    <property type="protein sequence ID" value="OGI64007.1"/>
    <property type="molecule type" value="Genomic_DNA"/>
</dbReference>
<sequence length="178" mass="21362">MIRDYFKPEKETLLLDVRKKIYLTIEKFPGLHFRELQRLNNLAIGNLDYHLNYLEKNNLIKVEKSTAHKRFYPLGLNDHERNILGILRQKNFRAIILKLLEEQNLTHKDITTYLQISPSSVTWYLTQLTEKNILVSSEKDKRKFYRLKDETEIIKVLITYKESFIDTVVDRFVKAFEK</sequence>
<dbReference type="Proteomes" id="UP000178700">
    <property type="component" value="Unassembled WGS sequence"/>
</dbReference>
<evidence type="ECO:0000313" key="3">
    <source>
        <dbReference type="EMBL" id="OGI64007.1"/>
    </source>
</evidence>
<reference evidence="3 4" key="1">
    <citation type="journal article" date="2016" name="Nat. Commun.">
        <title>Thousands of microbial genomes shed light on interconnected biogeochemical processes in an aquifer system.</title>
        <authorList>
            <person name="Anantharaman K."/>
            <person name="Brown C.T."/>
            <person name="Hug L.A."/>
            <person name="Sharon I."/>
            <person name="Castelle C.J."/>
            <person name="Probst A.J."/>
            <person name="Thomas B.C."/>
            <person name="Singh A."/>
            <person name="Wilkins M.J."/>
            <person name="Karaoz U."/>
            <person name="Brodie E.L."/>
            <person name="Williams K.H."/>
            <person name="Hubbard S.S."/>
            <person name="Banfield J.F."/>
        </authorList>
    </citation>
    <scope>NUCLEOTIDE SEQUENCE [LARGE SCALE GENOMIC DNA]</scope>
</reference>
<dbReference type="InterPro" id="IPR011991">
    <property type="entry name" value="ArsR-like_HTH"/>
</dbReference>
<evidence type="ECO:0000313" key="4">
    <source>
        <dbReference type="Proteomes" id="UP000178700"/>
    </source>
</evidence>
<comment type="caution">
    <text evidence="3">The sequence shown here is derived from an EMBL/GenBank/DDBJ whole genome shotgun (WGS) entry which is preliminary data.</text>
</comment>
<dbReference type="Gene3D" id="1.10.10.10">
    <property type="entry name" value="Winged helix-like DNA-binding domain superfamily/Winged helix DNA-binding domain"/>
    <property type="match status" value="2"/>
</dbReference>
<dbReference type="CDD" id="cd00090">
    <property type="entry name" value="HTH_ARSR"/>
    <property type="match status" value="1"/>
</dbReference>
<dbReference type="GO" id="GO:0003700">
    <property type="term" value="F:DNA-binding transcription factor activity"/>
    <property type="evidence" value="ECO:0007669"/>
    <property type="project" value="InterPro"/>
</dbReference>
<dbReference type="InterPro" id="IPR036390">
    <property type="entry name" value="WH_DNA-bd_sf"/>
</dbReference>
<feature type="domain" description="HTH arsR-type" evidence="1">
    <location>
        <begin position="93"/>
        <end position="133"/>
    </location>
</feature>
<dbReference type="InterPro" id="IPR056504">
    <property type="entry name" value="HTH_HVO_0163_N"/>
</dbReference>
<dbReference type="AlphaFoldDB" id="A0A1F6V2V1"/>
<proteinExistence type="predicted"/>
<protein>
    <submittedName>
        <fullName evidence="3">Uncharacterized protein</fullName>
    </submittedName>
</protein>
<dbReference type="Pfam" id="PF24266">
    <property type="entry name" value="HTH_HVO_0163_N"/>
    <property type="match status" value="1"/>
</dbReference>